<evidence type="ECO:0000256" key="7">
    <source>
        <dbReference type="ARBA" id="ARBA00022967"/>
    </source>
</evidence>
<keyword evidence="5" id="KW-0547">Nucleotide-binding</keyword>
<dbReference type="InterPro" id="IPR003593">
    <property type="entry name" value="AAA+_ATPase"/>
</dbReference>
<dbReference type="PROSITE" id="PS50893">
    <property type="entry name" value="ABC_TRANSPORTER_2"/>
    <property type="match status" value="2"/>
</dbReference>
<dbReference type="Proteomes" id="UP000447833">
    <property type="component" value="Unassembled WGS sequence"/>
</dbReference>
<dbReference type="InterPro" id="IPR050095">
    <property type="entry name" value="ECF_ABC_transporter_ATP-bd"/>
</dbReference>
<evidence type="ECO:0000256" key="3">
    <source>
        <dbReference type="ARBA" id="ARBA00022448"/>
    </source>
</evidence>
<dbReference type="EMBL" id="WMEY01000004">
    <property type="protein sequence ID" value="MYL64735.1"/>
    <property type="molecule type" value="Genomic_DNA"/>
</dbReference>
<evidence type="ECO:0000256" key="8">
    <source>
        <dbReference type="ARBA" id="ARBA00023136"/>
    </source>
</evidence>
<keyword evidence="7" id="KW-1278">Translocase</keyword>
<dbReference type="SUPFAM" id="SSF52540">
    <property type="entry name" value="P-loop containing nucleoside triphosphate hydrolases"/>
    <property type="match status" value="2"/>
</dbReference>
<comment type="caution">
    <text evidence="10">The sequence shown here is derived from an EMBL/GenBank/DDBJ whole genome shotgun (WGS) entry which is preliminary data.</text>
</comment>
<dbReference type="SMART" id="SM00382">
    <property type="entry name" value="AAA"/>
    <property type="match status" value="2"/>
</dbReference>
<dbReference type="Pfam" id="PF00005">
    <property type="entry name" value="ABC_tran"/>
    <property type="match status" value="2"/>
</dbReference>
<dbReference type="GO" id="GO:0043190">
    <property type="term" value="C:ATP-binding cassette (ABC) transporter complex"/>
    <property type="evidence" value="ECO:0007669"/>
    <property type="project" value="TreeGrafter"/>
</dbReference>
<dbReference type="GO" id="GO:0042626">
    <property type="term" value="F:ATPase-coupled transmembrane transporter activity"/>
    <property type="evidence" value="ECO:0007669"/>
    <property type="project" value="TreeGrafter"/>
</dbReference>
<evidence type="ECO:0000256" key="6">
    <source>
        <dbReference type="ARBA" id="ARBA00022840"/>
    </source>
</evidence>
<dbReference type="RefSeq" id="WP_160920142.1">
    <property type="nucleotide sequence ID" value="NZ_WMEY01000004.1"/>
</dbReference>
<comment type="similarity">
    <text evidence="2">Belongs to the ABC transporter superfamily.</text>
</comment>
<dbReference type="InterPro" id="IPR003439">
    <property type="entry name" value="ABC_transporter-like_ATP-bd"/>
</dbReference>
<dbReference type="InterPro" id="IPR027417">
    <property type="entry name" value="P-loop_NTPase"/>
</dbReference>
<evidence type="ECO:0000259" key="9">
    <source>
        <dbReference type="PROSITE" id="PS50893"/>
    </source>
</evidence>
<protein>
    <submittedName>
        <fullName evidence="10">ATP-binding cassette domain-containing protein</fullName>
    </submittedName>
</protein>
<dbReference type="AlphaFoldDB" id="A0A845F226"/>
<dbReference type="GO" id="GO:0005524">
    <property type="term" value="F:ATP binding"/>
    <property type="evidence" value="ECO:0007669"/>
    <property type="project" value="UniProtKB-KW"/>
</dbReference>
<feature type="domain" description="ABC transporter" evidence="9">
    <location>
        <begin position="251"/>
        <end position="482"/>
    </location>
</feature>
<keyword evidence="6 10" id="KW-0067">ATP-binding</keyword>
<dbReference type="PROSITE" id="PS00211">
    <property type="entry name" value="ABC_TRANSPORTER_1"/>
    <property type="match status" value="1"/>
</dbReference>
<dbReference type="InterPro" id="IPR015856">
    <property type="entry name" value="ABC_transpr_CbiO/EcfA_su"/>
</dbReference>
<dbReference type="CDD" id="cd03225">
    <property type="entry name" value="ABC_cobalt_CbiO_domain1"/>
    <property type="match status" value="2"/>
</dbReference>
<evidence type="ECO:0000256" key="2">
    <source>
        <dbReference type="ARBA" id="ARBA00005417"/>
    </source>
</evidence>
<dbReference type="PANTHER" id="PTHR43553">
    <property type="entry name" value="HEAVY METAL TRANSPORTER"/>
    <property type="match status" value="1"/>
</dbReference>
<keyword evidence="4" id="KW-1003">Cell membrane</keyword>
<name>A0A845F226_9BACL</name>
<reference evidence="10 11" key="1">
    <citation type="submission" date="2019-11" db="EMBL/GenBank/DDBJ databases">
        <title>Genome sequences of 17 halophilic strains isolated from different environments.</title>
        <authorList>
            <person name="Furrow R.E."/>
        </authorList>
    </citation>
    <scope>NUCLEOTIDE SEQUENCE [LARGE SCALE GENOMIC DNA]</scope>
    <source>
        <strain evidence="10 11">22506_14_FS</strain>
    </source>
</reference>
<evidence type="ECO:0000256" key="5">
    <source>
        <dbReference type="ARBA" id="ARBA00022741"/>
    </source>
</evidence>
<dbReference type="PANTHER" id="PTHR43553:SF26">
    <property type="entry name" value="ABC TRANSPORTER ATP-BINDING PROTEIN BC_2655-RELATED"/>
    <property type="match status" value="1"/>
</dbReference>
<sequence>MKVGVSNLRVKYAGAKTLLFNNLSLQVKEGEKVLFLGPSGCGKSTLLQILSGLIPNAVPVPMKADQVKTPESSGVVFQDPDSQFCMPYVDEEMAFVLENRAVPQPEMKKLIRLYLNKVGLYFSDPHVEISSLSQGMKQRLAIASMLALEPDVIFLDEPTALLDPEGTTEVWNTIKQINEKQTMIIVEHKIDEVIHFVDRIVLFDSEGKKIADADPKSVFSFYKPKLKEYGIWYPGVWDEHREEKNLPAPYVKGQQLMVIHQLQGYRGKTPKIEVSDAVAHEGEWIVVTGKNGAGKSSFLLSLMNVMKTTGTKSVRGQLKTIKASREQLAFVFQNPEFQFVTNSVYDELAYSLEMMDDRNVAEKVKNWLEGYELHHVQNLHPYQLSTGQKRRLSVGTALFGDQPALLLDEPTFGQDASNTFKLLALFEQLRSKGMLIIMVTHDEMIVQNYATREWVIREGKLIEDRELERLEEEERHAVDSTI</sequence>
<evidence type="ECO:0000313" key="11">
    <source>
        <dbReference type="Proteomes" id="UP000447833"/>
    </source>
</evidence>
<dbReference type="Gene3D" id="3.40.50.300">
    <property type="entry name" value="P-loop containing nucleotide triphosphate hydrolases"/>
    <property type="match status" value="2"/>
</dbReference>
<accession>A0A845F226</accession>
<evidence type="ECO:0000256" key="4">
    <source>
        <dbReference type="ARBA" id="ARBA00022475"/>
    </source>
</evidence>
<comment type="subcellular location">
    <subcellularLocation>
        <location evidence="1">Cell membrane</location>
        <topology evidence="1">Peripheral membrane protein</topology>
    </subcellularLocation>
</comment>
<dbReference type="InterPro" id="IPR017871">
    <property type="entry name" value="ABC_transporter-like_CS"/>
</dbReference>
<organism evidence="10 11">
    <name type="scientific">Guptibacillus hwajinpoensis</name>
    <dbReference type="NCBI Taxonomy" id="208199"/>
    <lineage>
        <taxon>Bacteria</taxon>
        <taxon>Bacillati</taxon>
        <taxon>Bacillota</taxon>
        <taxon>Bacilli</taxon>
        <taxon>Bacillales</taxon>
        <taxon>Guptibacillaceae</taxon>
        <taxon>Guptibacillus</taxon>
    </lineage>
</organism>
<keyword evidence="8" id="KW-0472">Membrane</keyword>
<evidence type="ECO:0000313" key="10">
    <source>
        <dbReference type="EMBL" id="MYL64735.1"/>
    </source>
</evidence>
<keyword evidence="3" id="KW-0813">Transport</keyword>
<gene>
    <name evidence="10" type="ORF">GLW07_15355</name>
</gene>
<evidence type="ECO:0000256" key="1">
    <source>
        <dbReference type="ARBA" id="ARBA00004202"/>
    </source>
</evidence>
<feature type="domain" description="ABC transporter" evidence="9">
    <location>
        <begin position="3"/>
        <end position="231"/>
    </location>
</feature>
<proteinExistence type="inferred from homology"/>
<dbReference type="GO" id="GO:0016887">
    <property type="term" value="F:ATP hydrolysis activity"/>
    <property type="evidence" value="ECO:0007669"/>
    <property type="project" value="InterPro"/>
</dbReference>